<dbReference type="PANTHER" id="PTHR46825">
    <property type="entry name" value="D-ALANYL-D-ALANINE-CARBOXYPEPTIDASE/ENDOPEPTIDASE AMPH"/>
    <property type="match status" value="1"/>
</dbReference>
<dbReference type="SUPFAM" id="SSF56601">
    <property type="entry name" value="beta-lactamase/transpeptidase-like"/>
    <property type="match status" value="1"/>
</dbReference>
<accession>A0A4Q9B5Z8</accession>
<evidence type="ECO:0000313" key="3">
    <source>
        <dbReference type="Proteomes" id="UP000292858"/>
    </source>
</evidence>
<dbReference type="InterPro" id="IPR012338">
    <property type="entry name" value="Beta-lactam/transpept-like"/>
</dbReference>
<dbReference type="PANTHER" id="PTHR46825:SF9">
    <property type="entry name" value="BETA-LACTAMASE-RELATED DOMAIN-CONTAINING PROTEIN"/>
    <property type="match status" value="1"/>
</dbReference>
<evidence type="ECO:0000259" key="1">
    <source>
        <dbReference type="Pfam" id="PF00144"/>
    </source>
</evidence>
<dbReference type="Gene3D" id="2.40.128.210">
    <property type="entry name" value="Pab87 octamerisation domain"/>
    <property type="match status" value="1"/>
</dbReference>
<keyword evidence="2" id="KW-0378">Hydrolase</keyword>
<protein>
    <submittedName>
        <fullName evidence="2">Serine hydrolase</fullName>
    </submittedName>
</protein>
<comment type="caution">
    <text evidence="2">The sequence shown here is derived from an EMBL/GenBank/DDBJ whole genome shotgun (WGS) entry which is preliminary data.</text>
</comment>
<dbReference type="GO" id="GO:0016787">
    <property type="term" value="F:hydrolase activity"/>
    <property type="evidence" value="ECO:0007669"/>
    <property type="project" value="UniProtKB-KW"/>
</dbReference>
<organism evidence="2 3">
    <name type="scientific">Thermus thermamylovorans</name>
    <dbReference type="NCBI Taxonomy" id="2509362"/>
    <lineage>
        <taxon>Bacteria</taxon>
        <taxon>Thermotogati</taxon>
        <taxon>Deinococcota</taxon>
        <taxon>Deinococci</taxon>
        <taxon>Thermales</taxon>
        <taxon>Thermaceae</taxon>
        <taxon>Thermus</taxon>
    </lineage>
</organism>
<gene>
    <name evidence="2" type="ORF">ETP66_05240</name>
</gene>
<keyword evidence="3" id="KW-1185">Reference proteome</keyword>
<dbReference type="InterPro" id="IPR050491">
    <property type="entry name" value="AmpC-like"/>
</dbReference>
<dbReference type="InterPro" id="IPR001466">
    <property type="entry name" value="Beta-lactam-related"/>
</dbReference>
<dbReference type="InterPro" id="IPR038164">
    <property type="entry name" value="Pab87_oct_sf"/>
</dbReference>
<name>A0A4Q9B5Z8_9DEIN</name>
<proteinExistence type="predicted"/>
<feature type="domain" description="Beta-lactamase-related" evidence="1">
    <location>
        <begin position="15"/>
        <end position="351"/>
    </location>
</feature>
<reference evidence="2 3" key="1">
    <citation type="submission" date="2019-02" db="EMBL/GenBank/DDBJ databases">
        <title>Thermus sp. a novel from hot spring.</title>
        <authorList>
            <person name="Zhao Z."/>
        </authorList>
    </citation>
    <scope>NUCLEOTIDE SEQUENCE [LARGE SCALE GENOMIC DNA]</scope>
    <source>
        <strain evidence="2 3">CFH 72773T</strain>
    </source>
</reference>
<dbReference type="AlphaFoldDB" id="A0A4Q9B5Z8"/>
<sequence length="460" mass="50111">MARKEVAVAPWETLEAFVRERLRRSRLPGLSLAVVRGEEVAYARGFGFRDLERKLPATPTTRYGIGSVTKSFTALALMQLVEEGKLSLEDPVERFLPLRVRPFGEPVRVEHLLAHTSGIPALAYAEAEIRYDQGTGGRPLALAAVADFVAWLNGAEGWAEARPGERWFYLNEGYVLLGGIIQELSGLSYGEYLRERVLKPLGMEATGFLGEEAPELATPYLVPPEGRPRPGRAAPMAVGSDGALVSTALDLALYLRMWLRRGAPLVGEEAYRELLRPRVPVPGEPLWPGPLGPAQYALGLMVQPFFGRTLVGHGGSVLVYTAHLAFLPEEGLGVAVLANGSGYPLAQIAQAALALLLGEPLEALPFYRLEALGERIFGLYATYGDTLRVTLRPQAGGVELRVEDREAPQSVLLAWEALGEGEVRLRALLGDRALPVAVRLSDPPVLLYERYKLRRVGGLA</sequence>
<dbReference type="Gene3D" id="3.40.710.10">
    <property type="entry name" value="DD-peptidase/beta-lactamase superfamily"/>
    <property type="match status" value="1"/>
</dbReference>
<evidence type="ECO:0000313" key="2">
    <source>
        <dbReference type="EMBL" id="TBH20820.1"/>
    </source>
</evidence>
<dbReference type="Pfam" id="PF00144">
    <property type="entry name" value="Beta-lactamase"/>
    <property type="match status" value="1"/>
</dbReference>
<dbReference type="Proteomes" id="UP000292858">
    <property type="component" value="Unassembled WGS sequence"/>
</dbReference>
<dbReference type="EMBL" id="SIJL01000005">
    <property type="protein sequence ID" value="TBH20820.1"/>
    <property type="molecule type" value="Genomic_DNA"/>
</dbReference>